<reference evidence="3" key="1">
    <citation type="journal article" date="2020" name="Cell">
        <title>Large-Scale Comparative Analyses of Tick Genomes Elucidate Their Genetic Diversity and Vector Capacities.</title>
        <authorList>
            <consortium name="Tick Genome and Microbiome Consortium (TIGMIC)"/>
            <person name="Jia N."/>
            <person name="Wang J."/>
            <person name="Shi W."/>
            <person name="Du L."/>
            <person name="Sun Y."/>
            <person name="Zhan W."/>
            <person name="Jiang J.F."/>
            <person name="Wang Q."/>
            <person name="Zhang B."/>
            <person name="Ji P."/>
            <person name="Bell-Sakyi L."/>
            <person name="Cui X.M."/>
            <person name="Yuan T.T."/>
            <person name="Jiang B.G."/>
            <person name="Yang W.F."/>
            <person name="Lam T.T."/>
            <person name="Chang Q.C."/>
            <person name="Ding S.J."/>
            <person name="Wang X.J."/>
            <person name="Zhu J.G."/>
            <person name="Ruan X.D."/>
            <person name="Zhao L."/>
            <person name="Wei J.T."/>
            <person name="Ye R.Z."/>
            <person name="Que T.C."/>
            <person name="Du C.H."/>
            <person name="Zhou Y.H."/>
            <person name="Cheng J.X."/>
            <person name="Dai P.F."/>
            <person name="Guo W.B."/>
            <person name="Han X.H."/>
            <person name="Huang E.J."/>
            <person name="Li L.F."/>
            <person name="Wei W."/>
            <person name="Gao Y.C."/>
            <person name="Liu J.Z."/>
            <person name="Shao H.Z."/>
            <person name="Wang X."/>
            <person name="Wang C.C."/>
            <person name="Yang T.C."/>
            <person name="Huo Q.B."/>
            <person name="Li W."/>
            <person name="Chen H.Y."/>
            <person name="Chen S.E."/>
            <person name="Zhou L.G."/>
            <person name="Ni X.B."/>
            <person name="Tian J.H."/>
            <person name="Sheng Y."/>
            <person name="Liu T."/>
            <person name="Pan Y.S."/>
            <person name="Xia L.Y."/>
            <person name="Li J."/>
            <person name="Zhao F."/>
            <person name="Cao W.C."/>
        </authorList>
    </citation>
    <scope>NUCLEOTIDE SEQUENCE</scope>
    <source>
        <strain evidence="3">Rsan-2018</strain>
    </source>
</reference>
<dbReference type="Proteomes" id="UP000821837">
    <property type="component" value="Unassembled WGS sequence"/>
</dbReference>
<keyword evidence="4" id="KW-1185">Reference proteome</keyword>
<dbReference type="EMBL" id="JABSTV010001253">
    <property type="protein sequence ID" value="KAH7943406.1"/>
    <property type="molecule type" value="Genomic_DNA"/>
</dbReference>
<gene>
    <name evidence="3" type="ORF">HPB52_007809</name>
</gene>
<evidence type="ECO:0000256" key="2">
    <source>
        <dbReference type="SAM" id="Phobius"/>
    </source>
</evidence>
<accession>A0A9D4SRZ8</accession>
<reference evidence="3" key="2">
    <citation type="submission" date="2021-09" db="EMBL/GenBank/DDBJ databases">
        <authorList>
            <person name="Jia N."/>
            <person name="Wang J."/>
            <person name="Shi W."/>
            <person name="Du L."/>
            <person name="Sun Y."/>
            <person name="Zhan W."/>
            <person name="Jiang J."/>
            <person name="Wang Q."/>
            <person name="Zhang B."/>
            <person name="Ji P."/>
            <person name="Sakyi L.B."/>
            <person name="Cui X."/>
            <person name="Yuan T."/>
            <person name="Jiang B."/>
            <person name="Yang W."/>
            <person name="Lam T.T.-Y."/>
            <person name="Chang Q."/>
            <person name="Ding S."/>
            <person name="Wang X."/>
            <person name="Zhu J."/>
            <person name="Ruan X."/>
            <person name="Zhao L."/>
            <person name="Wei J."/>
            <person name="Que T."/>
            <person name="Du C."/>
            <person name="Cheng J."/>
            <person name="Dai P."/>
            <person name="Han X."/>
            <person name="Huang E."/>
            <person name="Gao Y."/>
            <person name="Liu J."/>
            <person name="Shao H."/>
            <person name="Ye R."/>
            <person name="Li L."/>
            <person name="Wei W."/>
            <person name="Wang X."/>
            <person name="Wang C."/>
            <person name="Huo Q."/>
            <person name="Li W."/>
            <person name="Guo W."/>
            <person name="Chen H."/>
            <person name="Chen S."/>
            <person name="Zhou L."/>
            <person name="Zhou L."/>
            <person name="Ni X."/>
            <person name="Tian J."/>
            <person name="Zhou Y."/>
            <person name="Sheng Y."/>
            <person name="Liu T."/>
            <person name="Pan Y."/>
            <person name="Xia L."/>
            <person name="Li J."/>
            <person name="Zhao F."/>
            <person name="Cao W."/>
        </authorList>
    </citation>
    <scope>NUCLEOTIDE SEQUENCE</scope>
    <source>
        <strain evidence="3">Rsan-2018</strain>
        <tissue evidence="3">Larvae</tissue>
    </source>
</reference>
<keyword evidence="2" id="KW-1133">Transmembrane helix</keyword>
<sequence>MDVVAAAALVVRPPVVHIKQSEHLGGSCRAGLKDKLPAPHRCHPIDESGFWDEPPTPCNQYTYFGPYNERSRPLRPSDFADVSVSGGGKGVKGEGQRERVNSDYSQMLPLLSPYGWITVLTAASLICLLALIVVFINGLRPPEVTPTTDDGGIIIDPIKFVAKGESYLPKDDGGVPIDESTASVSPEVTEEPDDGVPTGTAMGFKS</sequence>
<evidence type="ECO:0000256" key="1">
    <source>
        <dbReference type="SAM" id="MobiDB-lite"/>
    </source>
</evidence>
<proteinExistence type="predicted"/>
<organism evidence="3 4">
    <name type="scientific">Rhipicephalus sanguineus</name>
    <name type="common">Brown dog tick</name>
    <name type="synonym">Ixodes sanguineus</name>
    <dbReference type="NCBI Taxonomy" id="34632"/>
    <lineage>
        <taxon>Eukaryota</taxon>
        <taxon>Metazoa</taxon>
        <taxon>Ecdysozoa</taxon>
        <taxon>Arthropoda</taxon>
        <taxon>Chelicerata</taxon>
        <taxon>Arachnida</taxon>
        <taxon>Acari</taxon>
        <taxon>Parasitiformes</taxon>
        <taxon>Ixodida</taxon>
        <taxon>Ixodoidea</taxon>
        <taxon>Ixodidae</taxon>
        <taxon>Rhipicephalinae</taxon>
        <taxon>Rhipicephalus</taxon>
        <taxon>Rhipicephalus</taxon>
    </lineage>
</organism>
<dbReference type="AlphaFoldDB" id="A0A9D4SRZ8"/>
<keyword evidence="2" id="KW-0472">Membrane</keyword>
<evidence type="ECO:0000313" key="3">
    <source>
        <dbReference type="EMBL" id="KAH7943406.1"/>
    </source>
</evidence>
<name>A0A9D4SRZ8_RHISA</name>
<comment type="caution">
    <text evidence="3">The sequence shown here is derived from an EMBL/GenBank/DDBJ whole genome shotgun (WGS) entry which is preliminary data.</text>
</comment>
<feature type="transmembrane region" description="Helical" evidence="2">
    <location>
        <begin position="114"/>
        <end position="136"/>
    </location>
</feature>
<evidence type="ECO:0000313" key="4">
    <source>
        <dbReference type="Proteomes" id="UP000821837"/>
    </source>
</evidence>
<feature type="region of interest" description="Disordered" evidence="1">
    <location>
        <begin position="170"/>
        <end position="206"/>
    </location>
</feature>
<protein>
    <submittedName>
        <fullName evidence="3">Uncharacterized protein</fullName>
    </submittedName>
</protein>
<keyword evidence="2" id="KW-0812">Transmembrane</keyword>